<comment type="caution">
    <text evidence="2">The sequence shown here is derived from an EMBL/GenBank/DDBJ whole genome shotgun (WGS) entry which is preliminary data.</text>
</comment>
<sequence>MAKKSHCNTLWGQLLHDSRELAYQVWTRILKKSTDAARGQKGQNPNDYRRHPYSNSPYHRPCWSTPSPPLPSPLPASQQQPFQFSSGSGIDSTFYLPLRAPSPQTSIISTSSSYTSIATLSQYESLWEVQLALQEIPDMMDENLLTPLEGPPRSRADPLQKLGSSWSKDDDGFLRSIPPRDQPPVLLLDTESPAHDGLPGDENDQGEEREDDDGDEGEEEGQTRGEDQHLPLCYLENEPFGEQPLLGAREPSQILFYPSLSLDSLPIESENSPWSLDDKHSFDLDQCLQMQRKRLTKAETPQEIILTPGASNNVTAAAAASLAYGDAYAGDSFLPSIAYESLTVDNGVPEEENEEETEGRDGDEGVWKWDERRQKEMTKPATAAVPRSAMTVEQEKEEQHAKYADRHDRKDSGFFMHDEEEGVFVQVCSRLKTRRPSQRRASTVTTTGGVMDDHTESDSSDWSSEEEEEEEHRRGFSTMHTMHTMHMYI</sequence>
<name>A0A9P3H2G0_9FUNG</name>
<evidence type="ECO:0000313" key="3">
    <source>
        <dbReference type="Proteomes" id="UP000827284"/>
    </source>
</evidence>
<feature type="compositionally biased region" description="Basic and acidic residues" evidence="1">
    <location>
        <begin position="359"/>
        <end position="378"/>
    </location>
</feature>
<reference evidence="2" key="1">
    <citation type="submission" date="2021-11" db="EMBL/GenBank/DDBJ databases">
        <authorList>
            <person name="Herlambang A."/>
            <person name="Guo Y."/>
            <person name="Takashima Y."/>
            <person name="Nishizawa T."/>
        </authorList>
    </citation>
    <scope>NUCLEOTIDE SEQUENCE</scope>
    <source>
        <strain evidence="2">E1425</strain>
    </source>
</reference>
<feature type="region of interest" description="Disordered" evidence="1">
    <location>
        <begin position="345"/>
        <end position="414"/>
    </location>
</feature>
<dbReference type="OrthoDB" id="2411790at2759"/>
<proteinExistence type="predicted"/>
<keyword evidence="3" id="KW-1185">Reference proteome</keyword>
<feature type="region of interest" description="Disordered" evidence="1">
    <location>
        <begin position="432"/>
        <end position="483"/>
    </location>
</feature>
<reference evidence="2" key="2">
    <citation type="journal article" date="2022" name="Microbiol. Resour. Announc.">
        <title>Whole-Genome Sequence of Entomortierella parvispora E1425, a Mucoromycotan Fungus Associated with Burkholderiaceae-Related Endosymbiotic Bacteria.</title>
        <authorList>
            <person name="Herlambang A."/>
            <person name="Guo Y."/>
            <person name="Takashima Y."/>
            <person name="Narisawa K."/>
            <person name="Ohta H."/>
            <person name="Nishizawa T."/>
        </authorList>
    </citation>
    <scope>NUCLEOTIDE SEQUENCE</scope>
    <source>
        <strain evidence="2">E1425</strain>
    </source>
</reference>
<protein>
    <submittedName>
        <fullName evidence="2">Uncharacterized protein</fullName>
    </submittedName>
</protein>
<feature type="compositionally biased region" description="Acidic residues" evidence="1">
    <location>
        <begin position="348"/>
        <end position="358"/>
    </location>
</feature>
<accession>A0A9P3H2G0</accession>
<feature type="region of interest" description="Disordered" evidence="1">
    <location>
        <begin position="143"/>
        <end position="229"/>
    </location>
</feature>
<evidence type="ECO:0000256" key="1">
    <source>
        <dbReference type="SAM" id="MobiDB-lite"/>
    </source>
</evidence>
<dbReference type="Proteomes" id="UP000827284">
    <property type="component" value="Unassembled WGS sequence"/>
</dbReference>
<feature type="compositionally biased region" description="Acidic residues" evidence="1">
    <location>
        <begin position="199"/>
        <end position="220"/>
    </location>
</feature>
<gene>
    <name evidence="2" type="ORF">EMPS_01229</name>
</gene>
<dbReference type="EMBL" id="BQFW01000002">
    <property type="protein sequence ID" value="GJJ68883.1"/>
    <property type="molecule type" value="Genomic_DNA"/>
</dbReference>
<feature type="compositionally biased region" description="Polar residues" evidence="1">
    <location>
        <begin position="439"/>
        <end position="448"/>
    </location>
</feature>
<feature type="region of interest" description="Disordered" evidence="1">
    <location>
        <begin position="34"/>
        <end position="83"/>
    </location>
</feature>
<dbReference type="AlphaFoldDB" id="A0A9P3H2G0"/>
<feature type="compositionally biased region" description="Basic and acidic residues" evidence="1">
    <location>
        <begin position="393"/>
        <end position="412"/>
    </location>
</feature>
<organism evidence="2 3">
    <name type="scientific">Entomortierella parvispora</name>
    <dbReference type="NCBI Taxonomy" id="205924"/>
    <lineage>
        <taxon>Eukaryota</taxon>
        <taxon>Fungi</taxon>
        <taxon>Fungi incertae sedis</taxon>
        <taxon>Mucoromycota</taxon>
        <taxon>Mortierellomycotina</taxon>
        <taxon>Mortierellomycetes</taxon>
        <taxon>Mortierellales</taxon>
        <taxon>Mortierellaceae</taxon>
        <taxon>Entomortierella</taxon>
    </lineage>
</organism>
<evidence type="ECO:0000313" key="2">
    <source>
        <dbReference type="EMBL" id="GJJ68883.1"/>
    </source>
</evidence>